<dbReference type="AlphaFoldDB" id="A0A8H6KGL3"/>
<dbReference type="Proteomes" id="UP000654918">
    <property type="component" value="Unassembled WGS sequence"/>
</dbReference>
<sequence>MAGDGPVRGEKDGAELDTPSVHLEVPPLRDTYQKRWGLQAAGPIRSLGGTPTSSPVRTEARSPLSSVLLSSMSRLTCSHLHACWTTTSISTNSRPSPGHSCTPLPLLQPSHDSWAPLWYYWRAQDTTGLARSSAASRTAGLGLKQEVPDRVLVRSGGPLGPLYASHPWTLEDGPWTLSSKVPPAPSSSSSNMSSSSSENWSWPSAVASRHPDSSAAQYGRLSPVVPGITHHPFIRLTRPRLRSIRSRTARTHDRRERLAPRHSSVLCDDADRPRTDVGRPLPTTTIAVLISDRDSAYMCSTMPVDGVPHADWPSRAAVQRRRRVSHATVDGARCSGRERDLRRPRPSGKGKRSARTALDRLSAGNSICTSHQRHIGPAAALQLASVPPRVPTPAGSSTVLLKSSLAPFEGPEPPRRLSPVVCGLPSPVPAAAPGGVDTPDGGWHLVRASSETPDQTSPEPRAPAIIRPDKLVCRLLAILDQGPRASSPRVSSLQSPLQIDEATIGIGSVRPHPQRNPRSQPLPLARRRRAAAGEAT</sequence>
<evidence type="ECO:0000313" key="2">
    <source>
        <dbReference type="EMBL" id="KAF6830706.1"/>
    </source>
</evidence>
<feature type="region of interest" description="Disordered" evidence="1">
    <location>
        <begin position="316"/>
        <end position="356"/>
    </location>
</feature>
<proteinExistence type="predicted"/>
<accession>A0A8H6KGL3</accession>
<organism evidence="2 3">
    <name type="scientific">Colletotrichum plurivorum</name>
    <dbReference type="NCBI Taxonomy" id="2175906"/>
    <lineage>
        <taxon>Eukaryota</taxon>
        <taxon>Fungi</taxon>
        <taxon>Dikarya</taxon>
        <taxon>Ascomycota</taxon>
        <taxon>Pezizomycotina</taxon>
        <taxon>Sordariomycetes</taxon>
        <taxon>Hypocreomycetidae</taxon>
        <taxon>Glomerellales</taxon>
        <taxon>Glomerellaceae</taxon>
        <taxon>Colletotrichum</taxon>
        <taxon>Colletotrichum orchidearum species complex</taxon>
    </lineage>
</organism>
<evidence type="ECO:0000256" key="1">
    <source>
        <dbReference type="SAM" id="MobiDB-lite"/>
    </source>
</evidence>
<evidence type="ECO:0000313" key="3">
    <source>
        <dbReference type="Proteomes" id="UP000654918"/>
    </source>
</evidence>
<reference evidence="2" key="1">
    <citation type="journal article" date="2020" name="Phytopathology">
        <title>Genome Sequence Resources of Colletotrichum truncatum, C. plurivorum, C. musicola, and C. sojae: Four Species Pathogenic to Soybean (Glycine max).</title>
        <authorList>
            <person name="Rogerio F."/>
            <person name="Boufleur T.R."/>
            <person name="Ciampi-Guillardi M."/>
            <person name="Sukno S.A."/>
            <person name="Thon M.R."/>
            <person name="Massola Junior N.S."/>
            <person name="Baroncelli R."/>
        </authorList>
    </citation>
    <scope>NUCLEOTIDE SEQUENCE</scope>
    <source>
        <strain evidence="2">LFN00145</strain>
    </source>
</reference>
<feature type="compositionally biased region" description="Basic residues" evidence="1">
    <location>
        <begin position="344"/>
        <end position="354"/>
    </location>
</feature>
<name>A0A8H6KGL3_9PEZI</name>
<feature type="region of interest" description="Disordered" evidence="1">
    <location>
        <begin position="1"/>
        <end position="23"/>
    </location>
</feature>
<comment type="caution">
    <text evidence="2">The sequence shown here is derived from an EMBL/GenBank/DDBJ whole genome shotgun (WGS) entry which is preliminary data.</text>
</comment>
<keyword evidence="3" id="KW-1185">Reference proteome</keyword>
<gene>
    <name evidence="2" type="ORF">CPLU01_07163</name>
</gene>
<dbReference type="EMBL" id="WIGO01000090">
    <property type="protein sequence ID" value="KAF6830706.1"/>
    <property type="molecule type" value="Genomic_DNA"/>
</dbReference>
<feature type="region of interest" description="Disordered" evidence="1">
    <location>
        <begin position="179"/>
        <end position="206"/>
    </location>
</feature>
<protein>
    <submittedName>
        <fullName evidence="2">Uncharacterized protein</fullName>
    </submittedName>
</protein>
<feature type="region of interest" description="Disordered" evidence="1">
    <location>
        <begin position="504"/>
        <end position="536"/>
    </location>
</feature>